<dbReference type="PANTHER" id="PTHR31302">
    <property type="entry name" value="TRANSMEMBRANE PROTEIN WITH METALLOPHOSPHOESTERASE DOMAIN-RELATED"/>
    <property type="match status" value="1"/>
</dbReference>
<dbReference type="InterPro" id="IPR029052">
    <property type="entry name" value="Metallo-depent_PP-like"/>
</dbReference>
<dbReference type="RefSeq" id="WP_201309741.1">
    <property type="nucleotide sequence ID" value="NZ_BLYI01000006.1"/>
</dbReference>
<feature type="transmembrane region" description="Helical" evidence="1">
    <location>
        <begin position="63"/>
        <end position="83"/>
    </location>
</feature>
<feature type="transmembrane region" description="Helical" evidence="1">
    <location>
        <begin position="6"/>
        <end position="31"/>
    </location>
</feature>
<dbReference type="GO" id="GO:0016787">
    <property type="term" value="F:hydrolase activity"/>
    <property type="evidence" value="ECO:0007669"/>
    <property type="project" value="InterPro"/>
</dbReference>
<protein>
    <recommendedName>
        <fullName evidence="2">Calcineurin-like phosphoesterase domain-containing protein</fullName>
    </recommendedName>
</protein>
<feature type="domain" description="Calcineurin-like phosphoesterase" evidence="2">
    <location>
        <begin position="142"/>
        <end position="309"/>
    </location>
</feature>
<dbReference type="PANTHER" id="PTHR31302:SF0">
    <property type="entry name" value="TRANSMEMBRANE PROTEIN WITH METALLOPHOSPHOESTERASE DOMAIN"/>
    <property type="match status" value="1"/>
</dbReference>
<evidence type="ECO:0000259" key="2">
    <source>
        <dbReference type="Pfam" id="PF00149"/>
    </source>
</evidence>
<dbReference type="InterPro" id="IPR004843">
    <property type="entry name" value="Calcineurin-like_PHP"/>
</dbReference>
<evidence type="ECO:0000256" key="1">
    <source>
        <dbReference type="SAM" id="Phobius"/>
    </source>
</evidence>
<dbReference type="SUPFAM" id="SSF56300">
    <property type="entry name" value="Metallo-dependent phosphatases"/>
    <property type="match status" value="1"/>
</dbReference>
<keyword evidence="1" id="KW-1133">Transmembrane helix</keyword>
<dbReference type="InterPro" id="IPR051158">
    <property type="entry name" value="Metallophosphoesterase_sf"/>
</dbReference>
<organism evidence="3 4">
    <name type="scientific">Anaerostipes butyraticus</name>
    <dbReference type="NCBI Taxonomy" id="645466"/>
    <lineage>
        <taxon>Bacteria</taxon>
        <taxon>Bacillati</taxon>
        <taxon>Bacillota</taxon>
        <taxon>Clostridia</taxon>
        <taxon>Lachnospirales</taxon>
        <taxon>Lachnospiraceae</taxon>
        <taxon>Anaerostipes</taxon>
    </lineage>
</organism>
<evidence type="ECO:0000313" key="3">
    <source>
        <dbReference type="EMBL" id="GFO83997.1"/>
    </source>
</evidence>
<keyword evidence="4" id="KW-1185">Reference proteome</keyword>
<feature type="transmembrane region" description="Helical" evidence="1">
    <location>
        <begin position="95"/>
        <end position="119"/>
    </location>
</feature>
<reference evidence="3" key="1">
    <citation type="submission" date="2020-06" db="EMBL/GenBank/DDBJ databases">
        <title>Characterization of fructooligosaccharide metabolism and fructooligosaccharide-degrading enzymes in human commensal butyrate producers.</title>
        <authorList>
            <person name="Tanno H."/>
            <person name="Fujii T."/>
            <person name="Hirano K."/>
            <person name="Maeno S."/>
            <person name="Tonozuka T."/>
            <person name="Sakamoto M."/>
            <person name="Ohkuma M."/>
            <person name="Tochio T."/>
            <person name="Endo A."/>
        </authorList>
    </citation>
    <scope>NUCLEOTIDE SEQUENCE</scope>
    <source>
        <strain evidence="3">JCM 17466</strain>
    </source>
</reference>
<proteinExistence type="predicted"/>
<dbReference type="Pfam" id="PF00149">
    <property type="entry name" value="Metallophos"/>
    <property type="match status" value="1"/>
</dbReference>
<gene>
    <name evidence="3" type="ORF">ANBU17_03440</name>
</gene>
<dbReference type="Proteomes" id="UP000613208">
    <property type="component" value="Unassembled WGS sequence"/>
</dbReference>
<feature type="transmembrane region" description="Helical" evidence="1">
    <location>
        <begin position="38"/>
        <end position="57"/>
    </location>
</feature>
<accession>A0A916Q423</accession>
<dbReference type="AlphaFoldDB" id="A0A916Q423"/>
<name>A0A916Q423_9FIRM</name>
<dbReference type="EMBL" id="BLYI01000006">
    <property type="protein sequence ID" value="GFO83997.1"/>
    <property type="molecule type" value="Genomic_DNA"/>
</dbReference>
<comment type="caution">
    <text evidence="3">The sequence shown here is derived from an EMBL/GenBank/DDBJ whole genome shotgun (WGS) entry which is preliminary data.</text>
</comment>
<evidence type="ECO:0000313" key="4">
    <source>
        <dbReference type="Proteomes" id="UP000613208"/>
    </source>
</evidence>
<sequence>MTGMFLLFPALIWGPLGIYLYHIVVRFFTLLRIREKTAVSRVLSLAVTLFCVSRGWMLYGLGAVVLLHFLAFSAGMEIIWRIVQKRIHRKKVRKAWDIIYRSSVVCFILLAVVFAYGAYNMRDVRRTHYDLTVEKPAARDFRAIQISDLHMGTAMGADKLKEYCDKIKNENPDLLALTGDIFDENTTRKEMQAAARLLGGIKTKYGAYYIFGNHDYNLYTDHPYYTQKELKQTLEKEGIHVLEDSVVKAADWLTVAGRTDASMERKEIGDLLSKADRDSFILLLDHQPKGLKANQSAGADLQLSGHTHAGQIWPTGQLGSLLGITELNYGCRQDGSCHVIVSSGIGGWGYAIRTGGHSEYVAVDVHVRS</sequence>
<dbReference type="Gene3D" id="3.60.21.10">
    <property type="match status" value="1"/>
</dbReference>
<keyword evidence="1" id="KW-0812">Transmembrane</keyword>
<keyword evidence="1" id="KW-0472">Membrane</keyword>